<feature type="transmembrane region" description="Helical" evidence="2">
    <location>
        <begin position="48"/>
        <end position="71"/>
    </location>
</feature>
<dbReference type="EMBL" id="JH817906">
    <property type="protein sequence ID" value="EKC30718.1"/>
    <property type="molecule type" value="Genomic_DNA"/>
</dbReference>
<keyword evidence="2" id="KW-0472">Membrane</keyword>
<proteinExistence type="predicted"/>
<evidence type="ECO:0000256" key="2">
    <source>
        <dbReference type="SAM" id="Phobius"/>
    </source>
</evidence>
<dbReference type="HOGENOM" id="CLU_1403683_0_0_1"/>
<organism evidence="3">
    <name type="scientific">Magallana gigas</name>
    <name type="common">Pacific oyster</name>
    <name type="synonym">Crassostrea gigas</name>
    <dbReference type="NCBI Taxonomy" id="29159"/>
    <lineage>
        <taxon>Eukaryota</taxon>
        <taxon>Metazoa</taxon>
        <taxon>Spiralia</taxon>
        <taxon>Lophotrochozoa</taxon>
        <taxon>Mollusca</taxon>
        <taxon>Bivalvia</taxon>
        <taxon>Autobranchia</taxon>
        <taxon>Pteriomorphia</taxon>
        <taxon>Ostreida</taxon>
        <taxon>Ostreoidea</taxon>
        <taxon>Ostreidae</taxon>
        <taxon>Magallana</taxon>
    </lineage>
</organism>
<protein>
    <submittedName>
        <fullName evidence="3">Uncharacterized protein</fullName>
    </submittedName>
</protein>
<keyword evidence="2" id="KW-1133">Transmembrane helix</keyword>
<accession>K1Q9R9</accession>
<dbReference type="AlphaFoldDB" id="K1Q9R9"/>
<reference evidence="3" key="1">
    <citation type="journal article" date="2012" name="Nature">
        <title>The oyster genome reveals stress adaptation and complexity of shell formation.</title>
        <authorList>
            <person name="Zhang G."/>
            <person name="Fang X."/>
            <person name="Guo X."/>
            <person name="Li L."/>
            <person name="Luo R."/>
            <person name="Xu F."/>
            <person name="Yang P."/>
            <person name="Zhang L."/>
            <person name="Wang X."/>
            <person name="Qi H."/>
            <person name="Xiong Z."/>
            <person name="Que H."/>
            <person name="Xie Y."/>
            <person name="Holland P.W."/>
            <person name="Paps J."/>
            <person name="Zhu Y."/>
            <person name="Wu F."/>
            <person name="Chen Y."/>
            <person name="Wang J."/>
            <person name="Peng C."/>
            <person name="Meng J."/>
            <person name="Yang L."/>
            <person name="Liu J."/>
            <person name="Wen B."/>
            <person name="Zhang N."/>
            <person name="Huang Z."/>
            <person name="Zhu Q."/>
            <person name="Feng Y."/>
            <person name="Mount A."/>
            <person name="Hedgecock D."/>
            <person name="Xu Z."/>
            <person name="Liu Y."/>
            <person name="Domazet-Loso T."/>
            <person name="Du Y."/>
            <person name="Sun X."/>
            <person name="Zhang S."/>
            <person name="Liu B."/>
            <person name="Cheng P."/>
            <person name="Jiang X."/>
            <person name="Li J."/>
            <person name="Fan D."/>
            <person name="Wang W."/>
            <person name="Fu W."/>
            <person name="Wang T."/>
            <person name="Wang B."/>
            <person name="Zhang J."/>
            <person name="Peng Z."/>
            <person name="Li Y."/>
            <person name="Li N."/>
            <person name="Wang J."/>
            <person name="Chen M."/>
            <person name="He Y."/>
            <person name="Tan F."/>
            <person name="Song X."/>
            <person name="Zheng Q."/>
            <person name="Huang R."/>
            <person name="Yang H."/>
            <person name="Du X."/>
            <person name="Chen L."/>
            <person name="Yang M."/>
            <person name="Gaffney P.M."/>
            <person name="Wang S."/>
            <person name="Luo L."/>
            <person name="She Z."/>
            <person name="Ming Y."/>
            <person name="Huang W."/>
            <person name="Zhang S."/>
            <person name="Huang B."/>
            <person name="Zhang Y."/>
            <person name="Qu T."/>
            <person name="Ni P."/>
            <person name="Miao G."/>
            <person name="Wang J."/>
            <person name="Wang Q."/>
            <person name="Steinberg C.E."/>
            <person name="Wang H."/>
            <person name="Li N."/>
            <person name="Qian L."/>
            <person name="Zhang G."/>
            <person name="Li Y."/>
            <person name="Yang H."/>
            <person name="Liu X."/>
            <person name="Wang J."/>
            <person name="Yin Y."/>
            <person name="Wang J."/>
        </authorList>
    </citation>
    <scope>NUCLEOTIDE SEQUENCE [LARGE SCALE GENOMIC DNA]</scope>
    <source>
        <strain evidence="3">05x7-T-G4-1.051#20</strain>
    </source>
</reference>
<evidence type="ECO:0000256" key="1">
    <source>
        <dbReference type="SAM" id="MobiDB-lite"/>
    </source>
</evidence>
<dbReference type="InParanoid" id="K1Q9R9"/>
<keyword evidence="2" id="KW-0812">Transmembrane</keyword>
<evidence type="ECO:0000313" key="3">
    <source>
        <dbReference type="EMBL" id="EKC30718.1"/>
    </source>
</evidence>
<feature type="compositionally biased region" description="Basic and acidic residues" evidence="1">
    <location>
        <begin position="26"/>
        <end position="36"/>
    </location>
</feature>
<sequence length="194" mass="22129">MDEGIIDVKEGFPEIDEEAVQKMERVMQEKKEDMEQKRRRQRRGQRGVISPVLPLAASLGPALISSIGAAASQAKVKKLEVSINGKTTSTRPFEPDFTNDLYLRSYLSLYQGLVKFGADWAPDIILGEYENGYTLWCIDFTKDQEAQLDFHLIETGNLRIEIQFAANTTETLKFLVYAEFDNLLEIDKQFQNDI</sequence>
<feature type="region of interest" description="Disordered" evidence="1">
    <location>
        <begin position="26"/>
        <end position="45"/>
    </location>
</feature>
<name>K1Q9R9_MAGGI</name>
<gene>
    <name evidence="3" type="ORF">CGI_10019953</name>
</gene>